<dbReference type="AlphaFoldDB" id="A0AAV4HT08"/>
<dbReference type="PANTHER" id="PTHR33064">
    <property type="entry name" value="POL PROTEIN"/>
    <property type="match status" value="1"/>
</dbReference>
<protein>
    <submittedName>
        <fullName evidence="1">Pol polyprotein</fullName>
    </submittedName>
</protein>
<reference evidence="1 2" key="1">
    <citation type="journal article" date="2021" name="Elife">
        <title>Chloroplast acquisition without the gene transfer in kleptoplastic sea slugs, Plakobranchus ocellatus.</title>
        <authorList>
            <person name="Maeda T."/>
            <person name="Takahashi S."/>
            <person name="Yoshida T."/>
            <person name="Shimamura S."/>
            <person name="Takaki Y."/>
            <person name="Nagai Y."/>
            <person name="Toyoda A."/>
            <person name="Suzuki Y."/>
            <person name="Arimoto A."/>
            <person name="Ishii H."/>
            <person name="Satoh N."/>
            <person name="Nishiyama T."/>
            <person name="Hasebe M."/>
            <person name="Maruyama T."/>
            <person name="Minagawa J."/>
            <person name="Obokata J."/>
            <person name="Shigenobu S."/>
        </authorList>
    </citation>
    <scope>NUCLEOTIDE SEQUENCE [LARGE SCALE GENOMIC DNA]</scope>
</reference>
<dbReference type="Gene3D" id="3.30.70.270">
    <property type="match status" value="1"/>
</dbReference>
<dbReference type="PANTHER" id="PTHR33064:SF29">
    <property type="entry name" value="PEPTIDASE A2 DOMAIN-CONTAINING PROTEIN-RELATED"/>
    <property type="match status" value="1"/>
</dbReference>
<accession>A0AAV4HT08</accession>
<keyword evidence="2" id="KW-1185">Reference proteome</keyword>
<organism evidence="1 2">
    <name type="scientific">Elysia marginata</name>
    <dbReference type="NCBI Taxonomy" id="1093978"/>
    <lineage>
        <taxon>Eukaryota</taxon>
        <taxon>Metazoa</taxon>
        <taxon>Spiralia</taxon>
        <taxon>Lophotrochozoa</taxon>
        <taxon>Mollusca</taxon>
        <taxon>Gastropoda</taxon>
        <taxon>Heterobranchia</taxon>
        <taxon>Euthyneura</taxon>
        <taxon>Panpulmonata</taxon>
        <taxon>Sacoglossa</taxon>
        <taxon>Placobranchoidea</taxon>
        <taxon>Plakobranchidae</taxon>
        <taxon>Elysia</taxon>
    </lineage>
</organism>
<sequence length="100" mass="11014">MQLRQKVVTYMGRKIGADGVKPDAKKVKTIGGMPAPVDKTGIQRIIGMFNFLSPFIPNMSTLTVPLRKYLEKRYSSSGTMSKKKALADIKKSLSADPVLK</sequence>
<dbReference type="SUPFAM" id="SSF56672">
    <property type="entry name" value="DNA/RNA polymerases"/>
    <property type="match status" value="1"/>
</dbReference>
<dbReference type="InterPro" id="IPR043502">
    <property type="entry name" value="DNA/RNA_pol_sf"/>
</dbReference>
<evidence type="ECO:0000313" key="1">
    <source>
        <dbReference type="EMBL" id="GFR99845.1"/>
    </source>
</evidence>
<dbReference type="Proteomes" id="UP000762676">
    <property type="component" value="Unassembled WGS sequence"/>
</dbReference>
<dbReference type="EMBL" id="BMAT01009159">
    <property type="protein sequence ID" value="GFR99845.1"/>
    <property type="molecule type" value="Genomic_DNA"/>
</dbReference>
<dbReference type="InterPro" id="IPR051320">
    <property type="entry name" value="Viral_Replic_Matur_Polypro"/>
</dbReference>
<comment type="caution">
    <text evidence="1">The sequence shown here is derived from an EMBL/GenBank/DDBJ whole genome shotgun (WGS) entry which is preliminary data.</text>
</comment>
<evidence type="ECO:0000313" key="2">
    <source>
        <dbReference type="Proteomes" id="UP000762676"/>
    </source>
</evidence>
<gene>
    <name evidence="1" type="ORF">ElyMa_004538400</name>
</gene>
<name>A0AAV4HT08_9GAST</name>
<dbReference type="InterPro" id="IPR043128">
    <property type="entry name" value="Rev_trsase/Diguanyl_cyclase"/>
</dbReference>
<proteinExistence type="predicted"/>